<dbReference type="InterPro" id="IPR008969">
    <property type="entry name" value="CarboxyPept-like_regulatory"/>
</dbReference>
<feature type="domain" description="Secretion system C-terminal sorting" evidence="4">
    <location>
        <begin position="704"/>
        <end position="771"/>
    </location>
</feature>
<proteinExistence type="predicted"/>
<dbReference type="SUPFAM" id="SSF52058">
    <property type="entry name" value="L domain-like"/>
    <property type="match status" value="1"/>
</dbReference>
<evidence type="ECO:0000259" key="4">
    <source>
        <dbReference type="Pfam" id="PF18962"/>
    </source>
</evidence>
<dbReference type="InterPro" id="IPR032675">
    <property type="entry name" value="LRR_dom_sf"/>
</dbReference>
<dbReference type="InterPro" id="IPR047589">
    <property type="entry name" value="DUF11_rpt"/>
</dbReference>
<organism evidence="6 7">
    <name type="scientific">Flavobacterium okayamense</name>
    <dbReference type="NCBI Taxonomy" id="2830782"/>
    <lineage>
        <taxon>Bacteria</taxon>
        <taxon>Pseudomonadati</taxon>
        <taxon>Bacteroidota</taxon>
        <taxon>Flavobacteriia</taxon>
        <taxon>Flavobacteriales</taxon>
        <taxon>Flavobacteriaceae</taxon>
        <taxon>Flavobacterium</taxon>
    </lineage>
</organism>
<dbReference type="EMBL" id="AP024749">
    <property type="protein sequence ID" value="BCY28932.1"/>
    <property type="molecule type" value="Genomic_DNA"/>
</dbReference>
<evidence type="ECO:0000313" key="6">
    <source>
        <dbReference type="EMBL" id="BCY28932.1"/>
    </source>
</evidence>
<dbReference type="PANTHER" id="PTHR47566">
    <property type="match status" value="1"/>
</dbReference>
<evidence type="ECO:0000256" key="2">
    <source>
        <dbReference type="ARBA" id="ARBA00022729"/>
    </source>
</evidence>
<evidence type="ECO:0000313" key="7">
    <source>
        <dbReference type="Proteomes" id="UP000825258"/>
    </source>
</evidence>
<keyword evidence="2" id="KW-0732">Signal</keyword>
<dbReference type="NCBIfam" id="TIGR04183">
    <property type="entry name" value="Por_Secre_tail"/>
    <property type="match status" value="1"/>
</dbReference>
<dbReference type="InterPro" id="IPR055353">
    <property type="entry name" value="DUF7619"/>
</dbReference>
<dbReference type="Pfam" id="PF24595">
    <property type="entry name" value="DUF7619"/>
    <property type="match status" value="1"/>
</dbReference>
<gene>
    <name evidence="6" type="ORF">KK2020170_18000</name>
</gene>
<evidence type="ECO:0000259" key="5">
    <source>
        <dbReference type="Pfam" id="PF24595"/>
    </source>
</evidence>
<name>A0ABM7SCL0_9FLAO</name>
<sequence>MKKYYFILLFFVCFYGKAQIINFPDAELKLKLLSASPNNATAKDLNGNNVKIDTNNNNEIEVSEALQIVYLYLSQAIYSNNYYYNPNITDITGLEYFTNLKELDLRNKNIAVIDATPFIQLEVLHCGSPNTPLSSPLTTLNVTGLTNLQNLRCVGATLLTSVDVSTLTNLTDLWIYNTNITSLDVSNLTNLWRLDCSVSQISSLDVSNNINLLRLYCRENQITSLDVSNNINLQRLYCFGNQITNLDVSMLSDLNVLQCYDNSLTELNIKNGNSNSWTTLDFYDNPNLQFVCADEEDVAIVQQKIDTYGYTSTCHVNSYCSFTPGGTFYDITGNIKFDANNNGCDVGDINVPNLNLSISNGTTTGSLISDTTGDYFIPVQAGIYTVTPTLENPTYFTISPTNFVVDFPTNASPFLQDFCITANGVHSDVEVVIIPITPAIPGFDANYKIVYRNKGTEIENGNVSLTFDDAVLDYVSSNPVYDSSAPNTFNWNHTNLLPFETREIEISFNVNAPTDTPPVNIGDILNYIATISTANTDETPLDNVFTLNQTVVGSYDPNDKTCLEGETVDVATIGKYVHYVIRFENTGTYPAQNIVVKDMIDTSKFDVSTLVPLHGSHEFYTKIKDNKVEFIFENINLDFNDATNDGYVAFKIKTLPTLTVGETFTNDANIYFDYNYPITTNAFATTIQDVLSNQSFEFENEFVLYPNPTHDILNISTKNQIEIQSVEIYNIVGQIVIAVPNTTTSIDVSNIAIGTYLIKVNTEKGSAITKFLKN</sequence>
<keyword evidence="7" id="KW-1185">Reference proteome</keyword>
<keyword evidence="3" id="KW-0677">Repeat</keyword>
<protein>
    <submittedName>
        <fullName evidence="6">Uncharacterized protein</fullName>
    </submittedName>
</protein>
<feature type="domain" description="DUF7619" evidence="5">
    <location>
        <begin position="556"/>
        <end position="686"/>
    </location>
</feature>
<keyword evidence="1" id="KW-0433">Leucine-rich repeat</keyword>
<accession>A0ABM7SCL0</accession>
<dbReference type="InterPro" id="IPR026444">
    <property type="entry name" value="Secre_tail"/>
</dbReference>
<dbReference type="Pfam" id="PF18962">
    <property type="entry name" value="Por_Secre_tail"/>
    <property type="match status" value="1"/>
</dbReference>
<dbReference type="Gene3D" id="3.80.10.10">
    <property type="entry name" value="Ribonuclease Inhibitor"/>
    <property type="match status" value="1"/>
</dbReference>
<dbReference type="SUPFAM" id="SSF49464">
    <property type="entry name" value="Carboxypeptidase regulatory domain-like"/>
    <property type="match status" value="1"/>
</dbReference>
<reference evidence="6 7" key="1">
    <citation type="submission" date="2021-06" db="EMBL/GenBank/DDBJ databases">
        <title>Whole genome sequences of Flavobacterium sp. KK2020170 and assembly.</title>
        <authorList>
            <person name="Kitahara K."/>
            <person name="Miyoshi S."/>
            <person name="Uesaka K."/>
        </authorList>
    </citation>
    <scope>NUCLEOTIDE SEQUENCE [LARGE SCALE GENOMIC DNA]</scope>
    <source>
        <strain evidence="6 7">KK2020170</strain>
    </source>
</reference>
<dbReference type="PANTHER" id="PTHR47566:SF1">
    <property type="entry name" value="PROTEIN NUD1"/>
    <property type="match status" value="1"/>
</dbReference>
<dbReference type="RefSeq" id="WP_221258037.1">
    <property type="nucleotide sequence ID" value="NZ_AP024749.1"/>
</dbReference>
<evidence type="ECO:0000256" key="1">
    <source>
        <dbReference type="ARBA" id="ARBA00022614"/>
    </source>
</evidence>
<dbReference type="Proteomes" id="UP000825258">
    <property type="component" value="Chromosome"/>
</dbReference>
<evidence type="ECO:0000256" key="3">
    <source>
        <dbReference type="ARBA" id="ARBA00022737"/>
    </source>
</evidence>
<dbReference type="InterPro" id="IPR052574">
    <property type="entry name" value="CDIRP"/>
</dbReference>
<dbReference type="NCBIfam" id="TIGR01451">
    <property type="entry name" value="B_ant_repeat"/>
    <property type="match status" value="1"/>
</dbReference>